<organism evidence="6 7">
    <name type="scientific">Henriciella barbarensis</name>
    <dbReference type="NCBI Taxonomy" id="86342"/>
    <lineage>
        <taxon>Bacteria</taxon>
        <taxon>Pseudomonadati</taxon>
        <taxon>Pseudomonadota</taxon>
        <taxon>Alphaproteobacteria</taxon>
        <taxon>Hyphomonadales</taxon>
        <taxon>Hyphomonadaceae</taxon>
        <taxon>Henriciella</taxon>
    </lineage>
</organism>
<evidence type="ECO:0000256" key="2">
    <source>
        <dbReference type="ARBA" id="ARBA00023125"/>
    </source>
</evidence>
<dbReference type="Pfam" id="PF13545">
    <property type="entry name" value="HTH_Crp_2"/>
    <property type="match status" value="1"/>
</dbReference>
<dbReference type="CDD" id="cd00038">
    <property type="entry name" value="CAP_ED"/>
    <property type="match status" value="1"/>
</dbReference>
<evidence type="ECO:0000313" key="7">
    <source>
        <dbReference type="Proteomes" id="UP000265431"/>
    </source>
</evidence>
<proteinExistence type="predicted"/>
<dbReference type="InterPro" id="IPR000595">
    <property type="entry name" value="cNMP-bd_dom"/>
</dbReference>
<evidence type="ECO:0000259" key="4">
    <source>
        <dbReference type="PROSITE" id="PS50042"/>
    </source>
</evidence>
<accession>A0A399R0W1</accession>
<keyword evidence="1" id="KW-0805">Transcription regulation</keyword>
<keyword evidence="3" id="KW-0804">Transcription</keyword>
<dbReference type="GO" id="GO:0003677">
    <property type="term" value="F:DNA binding"/>
    <property type="evidence" value="ECO:0007669"/>
    <property type="project" value="UniProtKB-KW"/>
</dbReference>
<protein>
    <submittedName>
        <fullName evidence="6">Crp/Fnr family transcriptional regulator</fullName>
    </submittedName>
</protein>
<evidence type="ECO:0000313" key="6">
    <source>
        <dbReference type="EMBL" id="RIJ23402.1"/>
    </source>
</evidence>
<dbReference type="PROSITE" id="PS50042">
    <property type="entry name" value="CNMP_BINDING_3"/>
    <property type="match status" value="1"/>
</dbReference>
<reference evidence="6 7" key="1">
    <citation type="submission" date="2018-08" db="EMBL/GenBank/DDBJ databases">
        <title>Henriciella mobilis sp. nov., isolated from seawater.</title>
        <authorList>
            <person name="Cheng H."/>
            <person name="Wu Y.-H."/>
            <person name="Xu X.-W."/>
            <person name="Guo L.-L."/>
        </authorList>
    </citation>
    <scope>NUCLEOTIDE SEQUENCE [LARGE SCALE GENOMIC DNA]</scope>
    <source>
        <strain evidence="6 7">CCUG66934</strain>
    </source>
</reference>
<name>A0A399R0W1_9PROT</name>
<evidence type="ECO:0000256" key="3">
    <source>
        <dbReference type="ARBA" id="ARBA00023163"/>
    </source>
</evidence>
<dbReference type="GO" id="GO:0005829">
    <property type="term" value="C:cytosol"/>
    <property type="evidence" value="ECO:0007669"/>
    <property type="project" value="TreeGrafter"/>
</dbReference>
<feature type="domain" description="Cyclic nucleotide-binding" evidence="4">
    <location>
        <begin position="22"/>
        <end position="111"/>
    </location>
</feature>
<evidence type="ECO:0000259" key="5">
    <source>
        <dbReference type="PROSITE" id="PS51063"/>
    </source>
</evidence>
<keyword evidence="7" id="KW-1185">Reference proteome</keyword>
<sequence>MLLHKPDRELQKPLFDFGLPAFFDVLAEPQRVELKNLARQKTYRDGETLHQPTDVADTMGWIESGALLFGKYLQEEGFHTLARLGPGHHFGEFSAFPNRDGGKNLRRLAAVSEGRTIVNEIPADELSGLFARDPEYLRAFHFVTTARLALLLELYDDARRLPARQRIINFLSLVDRLMQEKRLLNCTQSDVSKMLGLSKVTVNQTLKALTERGVISIGYGTIKFQDAERLHAMTDRA</sequence>
<feature type="domain" description="HTH crp-type" evidence="5">
    <location>
        <begin position="161"/>
        <end position="228"/>
    </location>
</feature>
<dbReference type="AlphaFoldDB" id="A0A399R0W1"/>
<dbReference type="InterPro" id="IPR014710">
    <property type="entry name" value="RmlC-like_jellyroll"/>
</dbReference>
<dbReference type="PANTHER" id="PTHR24567:SF68">
    <property type="entry name" value="DNA-BINDING TRANSCRIPTIONAL DUAL REGULATOR CRP"/>
    <property type="match status" value="1"/>
</dbReference>
<dbReference type="SMART" id="SM00419">
    <property type="entry name" value="HTH_CRP"/>
    <property type="match status" value="1"/>
</dbReference>
<dbReference type="PANTHER" id="PTHR24567">
    <property type="entry name" value="CRP FAMILY TRANSCRIPTIONAL REGULATORY PROTEIN"/>
    <property type="match status" value="1"/>
</dbReference>
<dbReference type="InterPro" id="IPR050397">
    <property type="entry name" value="Env_Response_Regulators"/>
</dbReference>
<dbReference type="Proteomes" id="UP000265431">
    <property type="component" value="Unassembled WGS sequence"/>
</dbReference>
<dbReference type="EMBL" id="QWGB01000005">
    <property type="protein sequence ID" value="RIJ23402.1"/>
    <property type="molecule type" value="Genomic_DNA"/>
</dbReference>
<dbReference type="InterPro" id="IPR012318">
    <property type="entry name" value="HTH_CRP"/>
</dbReference>
<dbReference type="InterPro" id="IPR018490">
    <property type="entry name" value="cNMP-bd_dom_sf"/>
</dbReference>
<dbReference type="GO" id="GO:0003700">
    <property type="term" value="F:DNA-binding transcription factor activity"/>
    <property type="evidence" value="ECO:0007669"/>
    <property type="project" value="TreeGrafter"/>
</dbReference>
<dbReference type="Pfam" id="PF00027">
    <property type="entry name" value="cNMP_binding"/>
    <property type="match status" value="1"/>
</dbReference>
<dbReference type="SUPFAM" id="SSF51206">
    <property type="entry name" value="cAMP-binding domain-like"/>
    <property type="match status" value="1"/>
</dbReference>
<evidence type="ECO:0000256" key="1">
    <source>
        <dbReference type="ARBA" id="ARBA00023015"/>
    </source>
</evidence>
<gene>
    <name evidence="6" type="ORF">D1224_03790</name>
</gene>
<comment type="caution">
    <text evidence="6">The sequence shown here is derived from an EMBL/GenBank/DDBJ whole genome shotgun (WGS) entry which is preliminary data.</text>
</comment>
<dbReference type="SMART" id="SM00100">
    <property type="entry name" value="cNMP"/>
    <property type="match status" value="1"/>
</dbReference>
<dbReference type="Gene3D" id="2.60.120.10">
    <property type="entry name" value="Jelly Rolls"/>
    <property type="match status" value="1"/>
</dbReference>
<dbReference type="PROSITE" id="PS51063">
    <property type="entry name" value="HTH_CRP_2"/>
    <property type="match status" value="1"/>
</dbReference>
<dbReference type="InterPro" id="IPR036390">
    <property type="entry name" value="WH_DNA-bd_sf"/>
</dbReference>
<keyword evidence="2" id="KW-0238">DNA-binding</keyword>
<dbReference type="SUPFAM" id="SSF46785">
    <property type="entry name" value="Winged helix' DNA-binding domain"/>
    <property type="match status" value="1"/>
</dbReference>
<dbReference type="OrthoDB" id="3525895at2"/>